<keyword evidence="3" id="KW-1185">Reference proteome</keyword>
<evidence type="ECO:0000313" key="3">
    <source>
        <dbReference type="Proteomes" id="UP000482209"/>
    </source>
</evidence>
<comment type="caution">
    <text evidence="2">The sequence shown here is derived from an EMBL/GenBank/DDBJ whole genome shotgun (WGS) entry which is preliminary data.</text>
</comment>
<name>A0A6L5Y038_9FIRM</name>
<evidence type="ECO:0000256" key="1">
    <source>
        <dbReference type="SAM" id="Phobius"/>
    </source>
</evidence>
<evidence type="ECO:0000313" key="2">
    <source>
        <dbReference type="EMBL" id="MSS64342.1"/>
    </source>
</evidence>
<keyword evidence="1" id="KW-1133">Transmembrane helix</keyword>
<dbReference type="AlphaFoldDB" id="A0A6L5Y038"/>
<keyword evidence="1" id="KW-0812">Transmembrane</keyword>
<feature type="transmembrane region" description="Helical" evidence="1">
    <location>
        <begin position="46"/>
        <end position="70"/>
    </location>
</feature>
<organism evidence="2 3">
    <name type="scientific">Velocimicrobium porci</name>
    <dbReference type="NCBI Taxonomy" id="2606634"/>
    <lineage>
        <taxon>Bacteria</taxon>
        <taxon>Bacillati</taxon>
        <taxon>Bacillota</taxon>
        <taxon>Clostridia</taxon>
        <taxon>Lachnospirales</taxon>
        <taxon>Lachnospiraceae</taxon>
        <taxon>Velocimicrobium</taxon>
    </lineage>
</organism>
<proteinExistence type="predicted"/>
<sequence length="272" mass="31959">MLPPELKNGFVPYLWYNLGGVIINLSVSIISILIEKQTRSYTHLSVMLLFCFALTLTGFFCAITNGIPYYSNAMVNDGYHIMSLKKSRIVQKSYYVMLKTNALQVKGKRIGELPYEWFLLPEEADLSNPINASIRILEGNWYYDKLQFEEARICYETLLNSSVTILNVLKRELLCELLFFELVSFQREEVIHSLYTKELIRYIEAMKFMINKQKLRYACAVVIDQDLEKANKIYTCAWQNKENFCIKGEAEMEFEVLEWTKKYFENKKILDK</sequence>
<accession>A0A6L5Y038</accession>
<dbReference type="Proteomes" id="UP000482209">
    <property type="component" value="Unassembled WGS sequence"/>
</dbReference>
<dbReference type="RefSeq" id="WP_154519735.1">
    <property type="nucleotide sequence ID" value="NZ_VUMT01000017.1"/>
</dbReference>
<protein>
    <submittedName>
        <fullName evidence="2">Uncharacterized protein</fullName>
    </submittedName>
</protein>
<keyword evidence="1" id="KW-0472">Membrane</keyword>
<gene>
    <name evidence="2" type="ORF">FYJ58_10725</name>
</gene>
<feature type="transmembrane region" description="Helical" evidence="1">
    <location>
        <begin position="13"/>
        <end position="34"/>
    </location>
</feature>
<reference evidence="2 3" key="1">
    <citation type="submission" date="2019-08" db="EMBL/GenBank/DDBJ databases">
        <title>In-depth cultivation of the pig gut microbiome towards novel bacterial diversity and tailored functional studies.</title>
        <authorList>
            <person name="Wylensek D."/>
            <person name="Hitch T.C.A."/>
            <person name="Clavel T."/>
        </authorList>
    </citation>
    <scope>NUCLEOTIDE SEQUENCE [LARGE SCALE GENOMIC DNA]</scope>
    <source>
        <strain evidence="2 3">WCA-693-APC-MOT-I</strain>
    </source>
</reference>
<dbReference type="EMBL" id="VUMT01000017">
    <property type="protein sequence ID" value="MSS64342.1"/>
    <property type="molecule type" value="Genomic_DNA"/>
</dbReference>